<dbReference type="Proteomes" id="UP000237797">
    <property type="component" value="Unassembled WGS sequence"/>
</dbReference>
<proteinExistence type="predicted"/>
<accession>A0A2T0LGI4</accession>
<dbReference type="RefSeq" id="WP_106344481.1">
    <property type="nucleotide sequence ID" value="NZ_PVNE01000006.1"/>
</dbReference>
<gene>
    <name evidence="1" type="ORF">CLV97_10620</name>
</gene>
<name>A0A2T0LGI4_9BACL</name>
<organism evidence="1 2">
    <name type="scientific">Planifilum fimeticola</name>
    <dbReference type="NCBI Taxonomy" id="201975"/>
    <lineage>
        <taxon>Bacteria</taxon>
        <taxon>Bacillati</taxon>
        <taxon>Bacillota</taxon>
        <taxon>Bacilli</taxon>
        <taxon>Bacillales</taxon>
        <taxon>Thermoactinomycetaceae</taxon>
        <taxon>Planifilum</taxon>
    </lineage>
</organism>
<comment type="caution">
    <text evidence="1">The sequence shown here is derived from an EMBL/GenBank/DDBJ whole genome shotgun (WGS) entry which is preliminary data.</text>
</comment>
<dbReference type="AlphaFoldDB" id="A0A2T0LGI4"/>
<dbReference type="EMBL" id="PVNE01000006">
    <property type="protein sequence ID" value="PRX41411.1"/>
    <property type="molecule type" value="Genomic_DNA"/>
</dbReference>
<protein>
    <submittedName>
        <fullName evidence="1">Uncharacterized protein</fullName>
    </submittedName>
</protein>
<keyword evidence="2" id="KW-1185">Reference proteome</keyword>
<reference evidence="1 2" key="1">
    <citation type="submission" date="2018-03" db="EMBL/GenBank/DDBJ databases">
        <title>Genomic Encyclopedia of Archaeal and Bacterial Type Strains, Phase II (KMG-II): from individual species to whole genera.</title>
        <authorList>
            <person name="Goeker M."/>
        </authorList>
    </citation>
    <scope>NUCLEOTIDE SEQUENCE [LARGE SCALE GENOMIC DNA]</scope>
    <source>
        <strain evidence="1 2">DSM 44946</strain>
    </source>
</reference>
<dbReference type="OrthoDB" id="2991608at2"/>
<evidence type="ECO:0000313" key="2">
    <source>
        <dbReference type="Proteomes" id="UP000237797"/>
    </source>
</evidence>
<evidence type="ECO:0000313" key="1">
    <source>
        <dbReference type="EMBL" id="PRX41411.1"/>
    </source>
</evidence>
<dbReference type="PROSITE" id="PS51257">
    <property type="entry name" value="PROKAR_LIPOPROTEIN"/>
    <property type="match status" value="1"/>
</dbReference>
<sequence length="105" mass="11419">MEEQKGQQRKRRSTTRLLGLFAAASLLVASGCDDNRLEICYDDDNDLLCDDDLSEVDADSYVVINGKKVGYVKSSVAKNFDIDRKTRVSSGSRGGIGKSSFFSGG</sequence>